<keyword evidence="7" id="KW-0924">Ammonia transport</keyword>
<dbReference type="InterPro" id="IPR029020">
    <property type="entry name" value="Ammonium/urea_transptr"/>
</dbReference>
<dbReference type="GO" id="GO:0097272">
    <property type="term" value="P:ammonium homeostasis"/>
    <property type="evidence" value="ECO:0007669"/>
    <property type="project" value="TreeGrafter"/>
</dbReference>
<accession>A0A940S223</accession>
<evidence type="ECO:0000256" key="4">
    <source>
        <dbReference type="ARBA" id="ARBA00022692"/>
    </source>
</evidence>
<dbReference type="PROSITE" id="PS01219">
    <property type="entry name" value="AMMONIUM_TRANSP"/>
    <property type="match status" value="1"/>
</dbReference>
<keyword evidence="9" id="KW-0732">Signal</keyword>
<protein>
    <submittedName>
        <fullName evidence="11">Ammonium transporter</fullName>
    </submittedName>
</protein>
<feature type="transmembrane region" description="Helical" evidence="8">
    <location>
        <begin position="80"/>
        <end position="98"/>
    </location>
</feature>
<feature type="transmembrane region" description="Helical" evidence="8">
    <location>
        <begin position="335"/>
        <end position="354"/>
    </location>
</feature>
<feature type="transmembrane region" description="Helical" evidence="8">
    <location>
        <begin position="361"/>
        <end position="381"/>
    </location>
</feature>
<feature type="chain" id="PRO_5037635417" evidence="9">
    <location>
        <begin position="23"/>
        <end position="446"/>
    </location>
</feature>
<proteinExistence type="inferred from homology"/>
<comment type="subcellular location">
    <subcellularLocation>
        <location evidence="1">Membrane</location>
        <topology evidence="1">Multi-pass membrane protein</topology>
    </subcellularLocation>
</comment>
<keyword evidence="12" id="KW-1185">Reference proteome</keyword>
<dbReference type="SUPFAM" id="SSF111352">
    <property type="entry name" value="Ammonium transporter"/>
    <property type="match status" value="1"/>
</dbReference>
<feature type="domain" description="Ammonium transporter AmtB-like" evidence="10">
    <location>
        <begin position="44"/>
        <end position="440"/>
    </location>
</feature>
<gene>
    <name evidence="11" type="ORF">J5474_14380</name>
</gene>
<evidence type="ECO:0000256" key="1">
    <source>
        <dbReference type="ARBA" id="ARBA00004141"/>
    </source>
</evidence>
<evidence type="ECO:0000313" key="12">
    <source>
        <dbReference type="Proteomes" id="UP000675940"/>
    </source>
</evidence>
<feature type="transmembrane region" description="Helical" evidence="8">
    <location>
        <begin position="38"/>
        <end position="59"/>
    </location>
</feature>
<reference evidence="11" key="1">
    <citation type="submission" date="2021-03" db="EMBL/GenBank/DDBJ databases">
        <title>Sagittula salina sp. nov. strain M10.9X isolated from the marine waste.</title>
        <authorList>
            <person name="Satari L."/>
            <person name="Molina-Menor E."/>
            <person name="Vidal-Verdu A."/>
            <person name="Pascual J."/>
            <person name="Pereto J."/>
            <person name="Porcar M."/>
        </authorList>
    </citation>
    <scope>NUCLEOTIDE SEQUENCE</scope>
    <source>
        <strain evidence="11">M10.9X</strain>
    </source>
</reference>
<dbReference type="AlphaFoldDB" id="A0A940S223"/>
<evidence type="ECO:0000256" key="2">
    <source>
        <dbReference type="ARBA" id="ARBA00005887"/>
    </source>
</evidence>
<keyword evidence="4 8" id="KW-0812">Transmembrane</keyword>
<feature type="signal peptide" evidence="9">
    <location>
        <begin position="1"/>
        <end position="22"/>
    </location>
</feature>
<evidence type="ECO:0000256" key="5">
    <source>
        <dbReference type="ARBA" id="ARBA00022989"/>
    </source>
</evidence>
<name>A0A940S223_9RHOB</name>
<dbReference type="Gene3D" id="1.10.3430.10">
    <property type="entry name" value="Ammonium transporter AmtB like domains"/>
    <property type="match status" value="1"/>
</dbReference>
<feature type="transmembrane region" description="Helical" evidence="8">
    <location>
        <begin position="163"/>
        <end position="183"/>
    </location>
</feature>
<dbReference type="PANTHER" id="PTHR11730:SF62">
    <property type="entry name" value="AMMONIUM TRANSPORTER SLL1017-RELATED"/>
    <property type="match status" value="1"/>
</dbReference>
<evidence type="ECO:0000256" key="8">
    <source>
        <dbReference type="SAM" id="Phobius"/>
    </source>
</evidence>
<dbReference type="EMBL" id="JAGISH010000008">
    <property type="protein sequence ID" value="MBP0483666.1"/>
    <property type="molecule type" value="Genomic_DNA"/>
</dbReference>
<evidence type="ECO:0000256" key="3">
    <source>
        <dbReference type="ARBA" id="ARBA00022448"/>
    </source>
</evidence>
<keyword evidence="6 8" id="KW-0472">Membrane</keyword>
<dbReference type="InterPro" id="IPR019879">
    <property type="entry name" value="Ammonium_transptr_marine"/>
</dbReference>
<dbReference type="GO" id="GO:0016020">
    <property type="term" value="C:membrane"/>
    <property type="evidence" value="ECO:0007669"/>
    <property type="project" value="UniProtKB-SubCell"/>
</dbReference>
<evidence type="ECO:0000259" key="10">
    <source>
        <dbReference type="Pfam" id="PF00909"/>
    </source>
</evidence>
<dbReference type="PANTHER" id="PTHR11730">
    <property type="entry name" value="AMMONIUM TRANSPORTER"/>
    <property type="match status" value="1"/>
</dbReference>
<evidence type="ECO:0000256" key="6">
    <source>
        <dbReference type="ARBA" id="ARBA00023136"/>
    </source>
</evidence>
<dbReference type="NCBIfam" id="TIGR03644">
    <property type="entry name" value="marine_trans_1"/>
    <property type="match status" value="1"/>
</dbReference>
<feature type="transmembrane region" description="Helical" evidence="8">
    <location>
        <begin position="393"/>
        <end position="413"/>
    </location>
</feature>
<feature type="transmembrane region" description="Helical" evidence="8">
    <location>
        <begin position="244"/>
        <end position="261"/>
    </location>
</feature>
<keyword evidence="3" id="KW-0813">Transport</keyword>
<organism evidence="11 12">
    <name type="scientific">Sagittula salina</name>
    <dbReference type="NCBI Taxonomy" id="2820268"/>
    <lineage>
        <taxon>Bacteria</taxon>
        <taxon>Pseudomonadati</taxon>
        <taxon>Pseudomonadota</taxon>
        <taxon>Alphaproteobacteria</taxon>
        <taxon>Rhodobacterales</taxon>
        <taxon>Roseobacteraceae</taxon>
        <taxon>Sagittula</taxon>
    </lineage>
</organism>
<dbReference type="InterPro" id="IPR024041">
    <property type="entry name" value="NH4_transpt_AmtB-like_dom"/>
</dbReference>
<feature type="transmembrane region" description="Helical" evidence="8">
    <location>
        <begin position="138"/>
        <end position="156"/>
    </location>
</feature>
<comment type="caution">
    <text evidence="11">The sequence shown here is derived from an EMBL/GenBank/DDBJ whole genome shotgun (WGS) entry which is preliminary data.</text>
</comment>
<comment type="similarity">
    <text evidence="2">Belongs to the ammonia transporter channel (TC 1.A.11.2) family.</text>
</comment>
<feature type="transmembrane region" description="Helical" evidence="8">
    <location>
        <begin position="281"/>
        <end position="304"/>
    </location>
</feature>
<dbReference type="RefSeq" id="WP_209361620.1">
    <property type="nucleotide sequence ID" value="NZ_JAGISH010000008.1"/>
</dbReference>
<evidence type="ECO:0000256" key="7">
    <source>
        <dbReference type="ARBA" id="ARBA00023177"/>
    </source>
</evidence>
<dbReference type="GO" id="GO:0008519">
    <property type="term" value="F:ammonium channel activity"/>
    <property type="evidence" value="ECO:0007669"/>
    <property type="project" value="InterPro"/>
</dbReference>
<sequence length="446" mass="46805">MKLFNTVAAAAVLVALPTLGLAQEDAAEVLPLSGEIGYIFTTFMFLVTGFLVMWMAAGFSMLECGLVRSKNVTMQALKNVSLFAIAALMYYLVGYNLMYPGDAWTMSGVIGAFTPAVMEAVGGSPETDLTYASVGSDFFFQLMFCATTASIVSGTLAERIKLWPFLIFTVVLTGLIYPIQASWKWGGGFLAPGDGSVTDFLDFAGSTVVHSVGGWAALTGALILGPRIGKYKDGRTVPMPGSNLTLATLGTFILWLGWFGFNGGSQLYMNTAGNVADISRIFANTNAAAAGGAIAALILTQILYKKPDLTMVLNGALAGLVSITAEPLTPGLGSATLIGGFGGVLCVLAVPMLDKLKIDDVVGAIPVHLICGIYGTIAVVFTNGDASLATQLYSILVVGIFVVVTSGVVWFVLKMVMGIRVAEEDEINGLDMAELGMEAYPEFSKG</sequence>
<evidence type="ECO:0000256" key="9">
    <source>
        <dbReference type="SAM" id="SignalP"/>
    </source>
</evidence>
<dbReference type="InterPro" id="IPR018047">
    <property type="entry name" value="Ammonium_transpt_CS"/>
</dbReference>
<dbReference type="Proteomes" id="UP000675940">
    <property type="component" value="Unassembled WGS sequence"/>
</dbReference>
<keyword evidence="5 8" id="KW-1133">Transmembrane helix</keyword>
<evidence type="ECO:0000313" key="11">
    <source>
        <dbReference type="EMBL" id="MBP0483666.1"/>
    </source>
</evidence>
<dbReference type="Pfam" id="PF00909">
    <property type="entry name" value="Ammonium_transp"/>
    <property type="match status" value="1"/>
</dbReference>